<dbReference type="PANTHER" id="PTHR47691:SF3">
    <property type="entry name" value="HTH-TYPE TRANSCRIPTIONAL REGULATOR RV0890C-RELATED"/>
    <property type="match status" value="1"/>
</dbReference>
<dbReference type="GO" id="GO:0003677">
    <property type="term" value="F:DNA binding"/>
    <property type="evidence" value="ECO:0007669"/>
    <property type="project" value="UniProtKB-UniRule"/>
</dbReference>
<evidence type="ECO:0000256" key="4">
    <source>
        <dbReference type="PROSITE-ProRule" id="PRU01091"/>
    </source>
</evidence>
<gene>
    <name evidence="7" type="ORF">Phou_105170</name>
</gene>
<comment type="caution">
    <text evidence="7">The sequence shown here is derived from an EMBL/GenBank/DDBJ whole genome shotgun (WGS) entry which is preliminary data.</text>
</comment>
<organism evidence="7 8">
    <name type="scientific">Phytohabitans houttuyneae</name>
    <dbReference type="NCBI Taxonomy" id="1076126"/>
    <lineage>
        <taxon>Bacteria</taxon>
        <taxon>Bacillati</taxon>
        <taxon>Actinomycetota</taxon>
        <taxon>Actinomycetes</taxon>
        <taxon>Micromonosporales</taxon>
        <taxon>Micromonosporaceae</taxon>
    </lineage>
</organism>
<keyword evidence="2 4" id="KW-0238">DNA-binding</keyword>
<dbReference type="PROSITE" id="PS51755">
    <property type="entry name" value="OMPR_PHOB"/>
    <property type="match status" value="1"/>
</dbReference>
<sequence length="1018" mass="110960">MLGPVEARAGDQAIPLGRPQQRLVLAILLVEAGRLTSTQMLIDRVWETASAGARRTLHVHITRLRRLLTPAGTTAGATVPLVRRSGGYLLDIDPAQVDLHQFRRLVVQARAPDSPDQDRAARLCEAIGLWHGEPLAGLPGQWAARTRAAWQQEYLDAVVLWARAENGVGDPATVIGPLTELVAQHPLVEPLAVELTRVLHSIGRTAEALDVYTRTRRLLADELGIDPGHDLQQLYQAILRGDAFPPPPVRAAAPTSAAPPAATTAPRSVPRQLPAPPRMFTGRIREVAALDRVHDGSAMAIGAIDGMAGIGKTALAVHVAHRIAERYPDGQLFVDLHGYTCGVEPVDSGAALDHALRALGIPAAQIPAGLEERAALYRTRLADKRMLIVLDNAAAETQVQPLLPGAPGSMVLVTSRHRLPGLDPTYTLSLDTLPVSDAVTLFTRIAGPDQLSEQPPDLLIELVQRCGQLPLAIRIAAARLRSHPTWSLSHLVERLRDQQHRLTELEVGQRSVTATLDLSIRHLDVDQQQAYRLLGRHPGPDLDRYAAAALLNVTLRLAGRTLDRLLDAHLLQEPTPGRYGFHDLTRAHAATGSLTEYTAQAAISRLLDYYRHVAALAMNAAYPAEREHRPPVPAARTPCPDLSTAAAALQWLDTEHGNLLAAVRHAGQHHHADHVRHLSGILHRHMRTRGRYHDAETLHQQTLATALATGSRADEVDALTGLGDIRRLQGRHAEAADDFSEVLRIARATGHHAGELTALTGLGHIHRLQGRPRQAAEHYEQALGIARAIGHRLGELTALGSLGDIHRRQGQPEQAAEHYRQVLRIAKATGHRAGELDALAALGDIHRLQGRYTLAVEHYEHVLRIARAAGQRRSELNALTGLGDIHRRRGCHQQADAYYQELLALARDSGDRNFEFEAWHGLGRLRHATGQPDAAIAYHGRALALCRELGQPADQARAHDGLASAHSALNLHEQARRHWEDALAILTRLGVDHTDEEETTVPAIRGRLGQVRSIIKAS</sequence>
<protein>
    <submittedName>
        <fullName evidence="7">SARP family transcriptional regulator</fullName>
    </submittedName>
</protein>
<dbReference type="SMART" id="SM01043">
    <property type="entry name" value="BTAD"/>
    <property type="match status" value="1"/>
</dbReference>
<reference evidence="7 8" key="1">
    <citation type="submission" date="2020-03" db="EMBL/GenBank/DDBJ databases">
        <title>Whole genome shotgun sequence of Phytohabitans houttuyneae NBRC 108639.</title>
        <authorList>
            <person name="Komaki H."/>
            <person name="Tamura T."/>
        </authorList>
    </citation>
    <scope>NUCLEOTIDE SEQUENCE [LARGE SCALE GENOMIC DNA]</scope>
    <source>
        <strain evidence="7 8">NBRC 108639</strain>
    </source>
</reference>
<dbReference type="Gene3D" id="3.40.50.300">
    <property type="entry name" value="P-loop containing nucleotide triphosphate hydrolases"/>
    <property type="match status" value="1"/>
</dbReference>
<feature type="repeat" description="TPR" evidence="3">
    <location>
        <begin position="796"/>
        <end position="829"/>
    </location>
</feature>
<dbReference type="GO" id="GO:0006355">
    <property type="term" value="P:regulation of DNA-templated transcription"/>
    <property type="evidence" value="ECO:0007669"/>
    <property type="project" value="InterPro"/>
</dbReference>
<dbReference type="Pfam" id="PF13424">
    <property type="entry name" value="TPR_12"/>
    <property type="match status" value="3"/>
</dbReference>
<keyword evidence="3" id="KW-0802">TPR repeat</keyword>
<evidence type="ECO:0000313" key="7">
    <source>
        <dbReference type="EMBL" id="GFJ86337.1"/>
    </source>
</evidence>
<reference evidence="7 8" key="2">
    <citation type="submission" date="2020-03" db="EMBL/GenBank/DDBJ databases">
        <authorList>
            <person name="Ichikawa N."/>
            <person name="Kimura A."/>
            <person name="Kitahashi Y."/>
            <person name="Uohara A."/>
        </authorList>
    </citation>
    <scope>NUCLEOTIDE SEQUENCE [LARGE SCALE GENOMIC DNA]</scope>
    <source>
        <strain evidence="7 8">NBRC 108639</strain>
    </source>
</reference>
<accession>A0A6V8KWX0</accession>
<dbReference type="InterPro" id="IPR019734">
    <property type="entry name" value="TPR_rpt"/>
</dbReference>
<comment type="similarity">
    <text evidence="1">Belongs to the AfsR/DnrI/RedD regulatory family.</text>
</comment>
<dbReference type="Proteomes" id="UP000482800">
    <property type="component" value="Unassembled WGS sequence"/>
</dbReference>
<dbReference type="InterPro" id="IPR005158">
    <property type="entry name" value="BTAD"/>
</dbReference>
<dbReference type="Gene3D" id="1.10.8.430">
    <property type="entry name" value="Helical domain of apoptotic protease-activating factors"/>
    <property type="match status" value="1"/>
</dbReference>
<dbReference type="PROSITE" id="PS50005">
    <property type="entry name" value="TPR"/>
    <property type="match status" value="1"/>
</dbReference>
<dbReference type="Gene3D" id="1.25.40.10">
    <property type="entry name" value="Tetratricopeptide repeat domain"/>
    <property type="match status" value="3"/>
</dbReference>
<dbReference type="InterPro" id="IPR036388">
    <property type="entry name" value="WH-like_DNA-bd_sf"/>
</dbReference>
<dbReference type="Pfam" id="PF13176">
    <property type="entry name" value="TPR_7"/>
    <property type="match status" value="1"/>
</dbReference>
<dbReference type="SMART" id="SM00862">
    <property type="entry name" value="Trans_reg_C"/>
    <property type="match status" value="1"/>
</dbReference>
<name>A0A6V8KWX0_9ACTN</name>
<dbReference type="Gene3D" id="1.10.10.10">
    <property type="entry name" value="Winged helix-like DNA-binding domain superfamily/Winged helix DNA-binding domain"/>
    <property type="match status" value="1"/>
</dbReference>
<dbReference type="InterPro" id="IPR027417">
    <property type="entry name" value="P-loop_NTPase"/>
</dbReference>
<dbReference type="EMBL" id="BLPF01000005">
    <property type="protein sequence ID" value="GFJ86337.1"/>
    <property type="molecule type" value="Genomic_DNA"/>
</dbReference>
<evidence type="ECO:0000313" key="8">
    <source>
        <dbReference type="Proteomes" id="UP000482800"/>
    </source>
</evidence>
<keyword evidence="8" id="KW-1185">Reference proteome</keyword>
<dbReference type="PRINTS" id="PR00364">
    <property type="entry name" value="DISEASERSIST"/>
</dbReference>
<dbReference type="SUPFAM" id="SSF48452">
    <property type="entry name" value="TPR-like"/>
    <property type="match status" value="3"/>
</dbReference>
<dbReference type="InterPro" id="IPR016032">
    <property type="entry name" value="Sig_transdc_resp-reg_C-effctor"/>
</dbReference>
<dbReference type="InterPro" id="IPR011990">
    <property type="entry name" value="TPR-like_helical_dom_sf"/>
</dbReference>
<feature type="DNA-binding region" description="OmpR/PhoB-type" evidence="4">
    <location>
        <begin position="1"/>
        <end position="92"/>
    </location>
</feature>
<feature type="region of interest" description="Disordered" evidence="5">
    <location>
        <begin position="248"/>
        <end position="276"/>
    </location>
</feature>
<dbReference type="InterPro" id="IPR001867">
    <property type="entry name" value="OmpR/PhoB-type_DNA-bd"/>
</dbReference>
<dbReference type="PANTHER" id="PTHR47691">
    <property type="entry name" value="REGULATOR-RELATED"/>
    <property type="match status" value="1"/>
</dbReference>
<dbReference type="SUPFAM" id="SSF52540">
    <property type="entry name" value="P-loop containing nucleoside triphosphate hydrolases"/>
    <property type="match status" value="1"/>
</dbReference>
<evidence type="ECO:0000256" key="2">
    <source>
        <dbReference type="ARBA" id="ARBA00023125"/>
    </source>
</evidence>
<dbReference type="GO" id="GO:0043531">
    <property type="term" value="F:ADP binding"/>
    <property type="evidence" value="ECO:0007669"/>
    <property type="project" value="InterPro"/>
</dbReference>
<dbReference type="CDD" id="cd15831">
    <property type="entry name" value="BTAD"/>
    <property type="match status" value="1"/>
</dbReference>
<dbReference type="SUPFAM" id="SSF46894">
    <property type="entry name" value="C-terminal effector domain of the bipartite response regulators"/>
    <property type="match status" value="1"/>
</dbReference>
<dbReference type="SMART" id="SM00028">
    <property type="entry name" value="TPR"/>
    <property type="match status" value="7"/>
</dbReference>
<feature type="domain" description="OmpR/PhoB-type" evidence="6">
    <location>
        <begin position="1"/>
        <end position="92"/>
    </location>
</feature>
<dbReference type="Pfam" id="PF03704">
    <property type="entry name" value="BTAD"/>
    <property type="match status" value="1"/>
</dbReference>
<dbReference type="AlphaFoldDB" id="A0A6V8KWX0"/>
<dbReference type="GO" id="GO:0000160">
    <property type="term" value="P:phosphorelay signal transduction system"/>
    <property type="evidence" value="ECO:0007669"/>
    <property type="project" value="InterPro"/>
</dbReference>
<evidence type="ECO:0000256" key="3">
    <source>
        <dbReference type="PROSITE-ProRule" id="PRU00339"/>
    </source>
</evidence>
<dbReference type="InterPro" id="IPR042197">
    <property type="entry name" value="Apaf_helical"/>
</dbReference>
<feature type="compositionally biased region" description="Low complexity" evidence="5">
    <location>
        <begin position="250"/>
        <end position="271"/>
    </location>
</feature>
<evidence type="ECO:0000256" key="1">
    <source>
        <dbReference type="ARBA" id="ARBA00005820"/>
    </source>
</evidence>
<proteinExistence type="inferred from homology"/>
<evidence type="ECO:0000259" key="6">
    <source>
        <dbReference type="PROSITE" id="PS51755"/>
    </source>
</evidence>
<dbReference type="Pfam" id="PF00486">
    <property type="entry name" value="Trans_reg_C"/>
    <property type="match status" value="1"/>
</dbReference>
<evidence type="ECO:0000256" key="5">
    <source>
        <dbReference type="SAM" id="MobiDB-lite"/>
    </source>
</evidence>